<feature type="transmembrane region" description="Helical" evidence="3">
    <location>
        <begin position="287"/>
        <end position="307"/>
    </location>
</feature>
<evidence type="ECO:0000256" key="4">
    <source>
        <dbReference type="SAM" id="SignalP"/>
    </source>
</evidence>
<evidence type="ECO:0008006" key="7">
    <source>
        <dbReference type="Google" id="ProtNLM"/>
    </source>
</evidence>
<protein>
    <recommendedName>
        <fullName evidence="7">Tfp pilus assembly protein FimV</fullName>
    </recommendedName>
</protein>
<keyword evidence="1" id="KW-0175">Coiled coil</keyword>
<name>A0ABM7MJ37_9BURK</name>
<feature type="signal peptide" evidence="4">
    <location>
        <begin position="1"/>
        <end position="25"/>
    </location>
</feature>
<feature type="chain" id="PRO_5046847102" description="Tfp pilus assembly protein FimV" evidence="4">
    <location>
        <begin position="26"/>
        <end position="722"/>
    </location>
</feature>
<reference evidence="5 6" key="1">
    <citation type="journal article" date="2021" name="Microbiol. Spectr.">
        <title>A Single Bacterium Capable of Oxidation and Reduction of Iron at Circumneutral pH.</title>
        <authorList>
            <person name="Kato S."/>
            <person name="Ohkuma M."/>
        </authorList>
    </citation>
    <scope>NUCLEOTIDE SEQUENCE [LARGE SCALE GENOMIC DNA]</scope>
    <source>
        <strain evidence="5 6">MIZ03</strain>
    </source>
</reference>
<accession>A0ABM7MJ37</accession>
<organism evidence="5 6">
    <name type="scientific">Rhodoferax lithotrophicus</name>
    <dbReference type="NCBI Taxonomy" id="2798804"/>
    <lineage>
        <taxon>Bacteria</taxon>
        <taxon>Pseudomonadati</taxon>
        <taxon>Pseudomonadota</taxon>
        <taxon>Betaproteobacteria</taxon>
        <taxon>Burkholderiales</taxon>
        <taxon>Comamonadaceae</taxon>
        <taxon>Rhodoferax</taxon>
    </lineage>
</organism>
<keyword evidence="6" id="KW-1185">Reference proteome</keyword>
<dbReference type="EMBL" id="AP024238">
    <property type="protein sequence ID" value="BCO26288.1"/>
    <property type="molecule type" value="Genomic_DNA"/>
</dbReference>
<evidence type="ECO:0000313" key="6">
    <source>
        <dbReference type="Proteomes" id="UP000824366"/>
    </source>
</evidence>
<dbReference type="Proteomes" id="UP000824366">
    <property type="component" value="Chromosome"/>
</dbReference>
<keyword evidence="3" id="KW-1133">Transmembrane helix</keyword>
<proteinExistence type="predicted"/>
<evidence type="ECO:0000313" key="5">
    <source>
        <dbReference type="EMBL" id="BCO26288.1"/>
    </source>
</evidence>
<feature type="region of interest" description="Disordered" evidence="2">
    <location>
        <begin position="687"/>
        <end position="722"/>
    </location>
</feature>
<keyword evidence="3" id="KW-0812">Transmembrane</keyword>
<sequence>MKNRAGLLLCVLVTLWAQVLPQAQAFTLGDLRGAAVLGRSLDVSVQVQTGPGEALTATCVSAEVFFADTPQRTAAVTVGTMAGGLSEVRVQSSAIINEPVVTVLVHATCGSSTMRRYVLLADFPKTLLAAHTQPTGFETTVKGEATTGMPPMLVLPTATQLPAAAKPSVVTPDVKDVPKVKKIARSLKVSKNSTAGQDTGTAKAATRATGKAVLKLDPLDVFSDRMDSLDSLMLFEPTEDALKQTKQIAALQDDLKTMRALAAKNEAQLAAMRNQLEQAQTQQIPTLLVYVLLGLVVLCFAVLGWLWRKQQQSLKMSEAAWWQHEDAPSTILMPQTHHEKGPAVAEVTRKPEAPAAAPEKPRATVSLPSRVMGTVAVPVTKAAQATPEVDLDIDLDSFMLSDKKTTPPTTAPSPHVPMRSIRHINAESILDIRQQAEFFMSLGQTDRALRLLKLQIEEASESNPMVYLDLISLYHSLGLKADFRELRDAFQREFNVLVPDFPAFNVASKELEDYPEILAELTSLWPQASALVFLDTCIFHDPLVQVPPLFELNAFRDLMMLHALAEEINADLPSLGHLSAELQAPLPIKSPVGVVNPPPLAFVAPAVPSVSEVASTHVENLTLDKAHGMDFSLADDPADQSPSAVPEISLDPVSNPAPSSPEVREIPAEESPSSMMLDLDFSSLALPASVVTPPPTDDSEPIIHPPVRYATRSRLPVTKKPK</sequence>
<feature type="coiled-coil region" evidence="1">
    <location>
        <begin position="248"/>
        <end position="282"/>
    </location>
</feature>
<evidence type="ECO:0000256" key="1">
    <source>
        <dbReference type="SAM" id="Coils"/>
    </source>
</evidence>
<dbReference type="RefSeq" id="WP_223909541.1">
    <property type="nucleotide sequence ID" value="NZ_AP024238.1"/>
</dbReference>
<gene>
    <name evidence="5" type="ORF">MIZ03_1168</name>
</gene>
<evidence type="ECO:0000256" key="2">
    <source>
        <dbReference type="SAM" id="MobiDB-lite"/>
    </source>
</evidence>
<feature type="region of interest" description="Disordered" evidence="2">
    <location>
        <begin position="632"/>
        <end position="674"/>
    </location>
</feature>
<keyword evidence="4" id="KW-0732">Signal</keyword>
<evidence type="ECO:0000256" key="3">
    <source>
        <dbReference type="SAM" id="Phobius"/>
    </source>
</evidence>
<keyword evidence="3" id="KW-0472">Membrane</keyword>